<dbReference type="OMA" id="AEILMFV"/>
<evidence type="ECO:0000256" key="5">
    <source>
        <dbReference type="SAM" id="Phobius"/>
    </source>
</evidence>
<dbReference type="PANTHER" id="PTHR13531:SF0">
    <property type="entry name" value="GEO07735P1-RELATED"/>
    <property type="match status" value="1"/>
</dbReference>
<dbReference type="EMBL" id="HBKN01051204">
    <property type="protein sequence ID" value="CAE2341935.1"/>
    <property type="molecule type" value="Transcribed_RNA"/>
</dbReference>
<dbReference type="GO" id="GO:1905515">
    <property type="term" value="P:non-motile cilium assembly"/>
    <property type="evidence" value="ECO:0007669"/>
    <property type="project" value="TreeGrafter"/>
</dbReference>
<dbReference type="PANTHER" id="PTHR13531">
    <property type="entry name" value="GEO07735P1-RELATED-RELATED"/>
    <property type="match status" value="1"/>
</dbReference>
<dbReference type="GO" id="GO:0035869">
    <property type="term" value="C:ciliary transition zone"/>
    <property type="evidence" value="ECO:0007669"/>
    <property type="project" value="TreeGrafter"/>
</dbReference>
<evidence type="ECO:0000256" key="2">
    <source>
        <dbReference type="ARBA" id="ARBA00022692"/>
    </source>
</evidence>
<comment type="subcellular location">
    <subcellularLocation>
        <location evidence="1">Membrane</location>
        <topology evidence="1">Multi-pass membrane protein</topology>
    </subcellularLocation>
</comment>
<name>A0A7S4PQG0_GUITH</name>
<evidence type="ECO:0000313" key="6">
    <source>
        <dbReference type="EMBL" id="CAE2341935.1"/>
    </source>
</evidence>
<feature type="transmembrane region" description="Helical" evidence="5">
    <location>
        <begin position="21"/>
        <end position="43"/>
    </location>
</feature>
<accession>A0A7S4PQG0</accession>
<keyword evidence="2 5" id="KW-0812">Transmembrane</keyword>
<evidence type="ECO:0008006" key="7">
    <source>
        <dbReference type="Google" id="ProtNLM"/>
    </source>
</evidence>
<dbReference type="InterPro" id="IPR019184">
    <property type="entry name" value="Uncharacterised_TM-17"/>
</dbReference>
<protein>
    <recommendedName>
        <fullName evidence="7">Transmembrane protein</fullName>
    </recommendedName>
</protein>
<evidence type="ECO:0000256" key="1">
    <source>
        <dbReference type="ARBA" id="ARBA00004141"/>
    </source>
</evidence>
<gene>
    <name evidence="6" type="ORF">GTHE00462_LOCUS39931</name>
</gene>
<dbReference type="AlphaFoldDB" id="A0A7S4PQG0"/>
<evidence type="ECO:0000256" key="3">
    <source>
        <dbReference type="ARBA" id="ARBA00022989"/>
    </source>
</evidence>
<keyword evidence="4 5" id="KW-0472">Membrane</keyword>
<feature type="transmembrane region" description="Helical" evidence="5">
    <location>
        <begin position="118"/>
        <end position="139"/>
    </location>
</feature>
<evidence type="ECO:0000256" key="4">
    <source>
        <dbReference type="ARBA" id="ARBA00023136"/>
    </source>
</evidence>
<feature type="transmembrane region" description="Helical" evidence="5">
    <location>
        <begin position="87"/>
        <end position="106"/>
    </location>
</feature>
<dbReference type="GO" id="GO:0016020">
    <property type="term" value="C:membrane"/>
    <property type="evidence" value="ECO:0007669"/>
    <property type="project" value="UniProtKB-SubCell"/>
</dbReference>
<proteinExistence type="predicted"/>
<organism evidence="6">
    <name type="scientific">Guillardia theta</name>
    <name type="common">Cryptophyte</name>
    <name type="synonym">Cryptomonas phi</name>
    <dbReference type="NCBI Taxonomy" id="55529"/>
    <lineage>
        <taxon>Eukaryota</taxon>
        <taxon>Cryptophyceae</taxon>
        <taxon>Pyrenomonadales</taxon>
        <taxon>Geminigeraceae</taxon>
        <taxon>Guillardia</taxon>
    </lineage>
</organism>
<dbReference type="Pfam" id="PF09799">
    <property type="entry name" value="Transmemb_17"/>
    <property type="match status" value="1"/>
</dbReference>
<keyword evidence="3 5" id="KW-1133">Transmembrane helix</keyword>
<feature type="transmembrane region" description="Helical" evidence="5">
    <location>
        <begin position="55"/>
        <end position="75"/>
    </location>
</feature>
<reference evidence="6" key="1">
    <citation type="submission" date="2021-01" db="EMBL/GenBank/DDBJ databases">
        <authorList>
            <person name="Corre E."/>
            <person name="Pelletier E."/>
            <person name="Niang G."/>
            <person name="Scheremetjew M."/>
            <person name="Finn R."/>
            <person name="Kale V."/>
            <person name="Holt S."/>
            <person name="Cochrane G."/>
            <person name="Meng A."/>
            <person name="Brown T."/>
            <person name="Cohen L."/>
        </authorList>
    </citation>
    <scope>NUCLEOTIDE SEQUENCE</scope>
    <source>
        <strain evidence="6">CCMP 2712</strain>
    </source>
</reference>
<sequence>MGSDNRDKVDFLSKSSLPLQILIFFNGCYSTLFFLVTLALLIWKGVEFPYPAGRLPWEIILLFVYIVVEACRLFIGSKGNKTENWPMILMLIILSCFSALANVFYINFQTYVLRLDLIFNSISFAFVGLEIIFGIFSIVRFAK</sequence>